<dbReference type="PANTHER" id="PTHR37319">
    <property type="entry name" value="TRANSPOSASE"/>
    <property type="match status" value="1"/>
</dbReference>
<sequence length="442" mass="49418">MSWAAEEFREIDLGDRRLNRRAVLLAERLAAKPEASLPGACGGWAETMAAYRFFQHEKLDWRDLMAPHWRSAEARMRPCPVVLCLADTTELDFNGQAMAGLGPLSYEAQRGMYLHATYAVTPDREPLGVLDAWMWAREPKDAKTGSRPGVKESVRWIEGYERIAELAAGLPQTRLVFVADRESDILALMQRAHALAHPADWLVRAQHNRTLPGGQRLWAASTVGEPLGGVCFALPARPGQAARLVRQAVWVSTIELPDGRDGLLSVICVVARELSPPAGVKPVEWRLLTNRTVAGLEAAIELIDWYRARWEIEQYWNVVKNGCRVEALQLGTVERLERARALFLIVAWRIARLMRLGRTDPELDASLLFERDEWIAAYALNKKKPPAQPPTLNEVVRLVAMCGGFLGRKSDGEPGAKTLWLGLQAVMQFAEGIRFARENHVG</sequence>
<dbReference type="Gene3D" id="1.10.740.10">
    <property type="entry name" value="Transferase Inhibitor Protein From Tn5, Chain"/>
    <property type="match status" value="1"/>
</dbReference>
<organism evidence="3 4">
    <name type="scientific">Zoogloea oryzae</name>
    <dbReference type="NCBI Taxonomy" id="310767"/>
    <lineage>
        <taxon>Bacteria</taxon>
        <taxon>Pseudomonadati</taxon>
        <taxon>Pseudomonadota</taxon>
        <taxon>Betaproteobacteria</taxon>
        <taxon>Rhodocyclales</taxon>
        <taxon>Zoogloeaceae</taxon>
        <taxon>Zoogloea</taxon>
    </lineage>
</organism>
<dbReference type="Pfam" id="PF02281">
    <property type="entry name" value="Dimer_Tnp_Tn5"/>
    <property type="match status" value="1"/>
</dbReference>
<proteinExistence type="predicted"/>
<evidence type="ECO:0000259" key="2">
    <source>
        <dbReference type="Pfam" id="PF14706"/>
    </source>
</evidence>
<keyword evidence="4" id="KW-1185">Reference proteome</keyword>
<dbReference type="InterPro" id="IPR003201">
    <property type="entry name" value="Transposase_Tn5"/>
</dbReference>
<dbReference type="PANTHER" id="PTHR37319:SF1">
    <property type="entry name" value="TRANSPOSASE TN5 DIMERISATION DOMAIN-CONTAINING PROTEIN"/>
    <property type="match status" value="1"/>
</dbReference>
<gene>
    <name evidence="3" type="ORF">GCM10007933_17220</name>
</gene>
<protein>
    <submittedName>
        <fullName evidence="3">IS4 family transposase</fullName>
    </submittedName>
</protein>
<name>A0ABQ6F9N3_9RHOO</name>
<feature type="domain" description="Transposase Tn5-like N-terminal" evidence="2">
    <location>
        <begin position="1"/>
        <end position="58"/>
    </location>
</feature>
<dbReference type="RefSeq" id="WP_284187585.1">
    <property type="nucleotide sequence ID" value="NZ_BSPX01000021.1"/>
</dbReference>
<evidence type="ECO:0000313" key="3">
    <source>
        <dbReference type="EMBL" id="GLT22263.1"/>
    </source>
</evidence>
<feature type="domain" description="Transposase Tn5 dimerisation" evidence="1">
    <location>
        <begin position="345"/>
        <end position="438"/>
    </location>
</feature>
<evidence type="ECO:0000259" key="1">
    <source>
        <dbReference type="Pfam" id="PF02281"/>
    </source>
</evidence>
<dbReference type="InterPro" id="IPR014735">
    <property type="entry name" value="Transposase_Tn5-like_N"/>
</dbReference>
<comment type="caution">
    <text evidence="3">The sequence shown here is derived from an EMBL/GenBank/DDBJ whole genome shotgun (WGS) entry which is preliminary data.</text>
</comment>
<dbReference type="EMBL" id="BSPX01000021">
    <property type="protein sequence ID" value="GLT22263.1"/>
    <property type="molecule type" value="Genomic_DNA"/>
</dbReference>
<dbReference type="Proteomes" id="UP001157167">
    <property type="component" value="Unassembled WGS sequence"/>
</dbReference>
<dbReference type="InterPro" id="IPR014737">
    <property type="entry name" value="Transposase_Tn5-like_C"/>
</dbReference>
<dbReference type="InterPro" id="IPR054836">
    <property type="entry name" value="Tn5_transposase"/>
</dbReference>
<dbReference type="SUPFAM" id="SSF53098">
    <property type="entry name" value="Ribonuclease H-like"/>
    <property type="match status" value="1"/>
</dbReference>
<evidence type="ECO:0000313" key="4">
    <source>
        <dbReference type="Proteomes" id="UP001157167"/>
    </source>
</evidence>
<dbReference type="Gene3D" id="3.90.350.10">
    <property type="entry name" value="Transposase Inhibitor Protein From Tn5, Chain A, domain 1"/>
    <property type="match status" value="1"/>
</dbReference>
<reference evidence="4" key="1">
    <citation type="journal article" date="2019" name="Int. J. Syst. Evol. Microbiol.">
        <title>The Global Catalogue of Microorganisms (GCM) 10K type strain sequencing project: providing services to taxonomists for standard genome sequencing and annotation.</title>
        <authorList>
            <consortium name="The Broad Institute Genomics Platform"/>
            <consortium name="The Broad Institute Genome Sequencing Center for Infectious Disease"/>
            <person name="Wu L."/>
            <person name="Ma J."/>
        </authorList>
    </citation>
    <scope>NUCLEOTIDE SEQUENCE [LARGE SCALE GENOMIC DNA]</scope>
    <source>
        <strain evidence="4">NBRC 102407</strain>
    </source>
</reference>
<dbReference type="Gene3D" id="1.10.246.40">
    <property type="entry name" value="Tn5 transposase, domain 1"/>
    <property type="match status" value="1"/>
</dbReference>
<dbReference type="InterPro" id="IPR038215">
    <property type="entry name" value="TN5-like_N_sf"/>
</dbReference>
<dbReference type="InterPro" id="IPR012337">
    <property type="entry name" value="RNaseH-like_sf"/>
</dbReference>
<accession>A0ABQ6F9N3</accession>
<dbReference type="Pfam" id="PF14706">
    <property type="entry name" value="Tnp_DNA_bind"/>
    <property type="match status" value="1"/>
</dbReference>
<dbReference type="NCBIfam" id="NF033590">
    <property type="entry name" value="transpos_IS4_3"/>
    <property type="match status" value="1"/>
</dbReference>
<dbReference type="InterPro" id="IPR047768">
    <property type="entry name" value="Tn5p-like"/>
</dbReference>